<evidence type="ECO:0000256" key="4">
    <source>
        <dbReference type="SAM" id="Phobius"/>
    </source>
</evidence>
<dbReference type="InterPro" id="IPR043128">
    <property type="entry name" value="Rev_trsase/Diguanyl_cyclase"/>
</dbReference>
<proteinExistence type="predicted"/>
<organism evidence="7 8">
    <name type="scientific">Plasticicumulans acidivorans</name>
    <dbReference type="NCBI Taxonomy" id="886464"/>
    <lineage>
        <taxon>Bacteria</taxon>
        <taxon>Pseudomonadati</taxon>
        <taxon>Pseudomonadota</taxon>
        <taxon>Gammaproteobacteria</taxon>
        <taxon>Candidatus Competibacteraceae</taxon>
        <taxon>Plasticicumulans</taxon>
    </lineage>
</organism>
<evidence type="ECO:0000259" key="5">
    <source>
        <dbReference type="PROSITE" id="PS50885"/>
    </source>
</evidence>
<dbReference type="Pfam" id="PF00990">
    <property type="entry name" value="GGDEF"/>
    <property type="match status" value="1"/>
</dbReference>
<accession>A0A317MRQ6</accession>
<dbReference type="CDD" id="cd01949">
    <property type="entry name" value="GGDEF"/>
    <property type="match status" value="1"/>
</dbReference>
<name>A0A317MRQ6_9GAMM</name>
<dbReference type="GO" id="GO:0016020">
    <property type="term" value="C:membrane"/>
    <property type="evidence" value="ECO:0007669"/>
    <property type="project" value="InterPro"/>
</dbReference>
<keyword evidence="4" id="KW-0812">Transmembrane</keyword>
<dbReference type="EMBL" id="QGTJ01000010">
    <property type="protein sequence ID" value="PWV59561.1"/>
    <property type="molecule type" value="Genomic_DNA"/>
</dbReference>
<dbReference type="PANTHER" id="PTHR45138">
    <property type="entry name" value="REGULATORY COMPONENTS OF SENSORY TRANSDUCTION SYSTEM"/>
    <property type="match status" value="1"/>
</dbReference>
<dbReference type="NCBIfam" id="TIGR00254">
    <property type="entry name" value="GGDEF"/>
    <property type="match status" value="1"/>
</dbReference>
<evidence type="ECO:0000256" key="2">
    <source>
        <dbReference type="ARBA" id="ARBA00012528"/>
    </source>
</evidence>
<dbReference type="PROSITE" id="PS50887">
    <property type="entry name" value="GGDEF"/>
    <property type="match status" value="1"/>
</dbReference>
<dbReference type="Pfam" id="PF00672">
    <property type="entry name" value="HAMP"/>
    <property type="match status" value="1"/>
</dbReference>
<feature type="domain" description="HAMP" evidence="5">
    <location>
        <begin position="333"/>
        <end position="386"/>
    </location>
</feature>
<dbReference type="Gene3D" id="6.10.340.10">
    <property type="match status" value="1"/>
</dbReference>
<dbReference type="InterPro" id="IPR050469">
    <property type="entry name" value="Diguanylate_Cyclase"/>
</dbReference>
<protein>
    <recommendedName>
        <fullName evidence="2">diguanylate cyclase</fullName>
        <ecNumber evidence="2">2.7.7.65</ecNumber>
    </recommendedName>
</protein>
<reference evidence="7 8" key="1">
    <citation type="submission" date="2018-05" db="EMBL/GenBank/DDBJ databases">
        <title>Genomic Encyclopedia of Type Strains, Phase IV (KMG-IV): sequencing the most valuable type-strain genomes for metagenomic binning, comparative biology and taxonomic classification.</title>
        <authorList>
            <person name="Goeker M."/>
        </authorList>
    </citation>
    <scope>NUCLEOTIDE SEQUENCE [LARGE SCALE GENOMIC DNA]</scope>
    <source>
        <strain evidence="7 8">DSM 23606</strain>
    </source>
</reference>
<evidence type="ECO:0000313" key="7">
    <source>
        <dbReference type="EMBL" id="PWV59561.1"/>
    </source>
</evidence>
<feature type="domain" description="GGDEF" evidence="6">
    <location>
        <begin position="433"/>
        <end position="566"/>
    </location>
</feature>
<dbReference type="RefSeq" id="WP_110019610.1">
    <property type="nucleotide sequence ID" value="NZ_QGTJ01000010.1"/>
</dbReference>
<dbReference type="AlphaFoldDB" id="A0A317MRQ6"/>
<feature type="transmembrane region" description="Helical" evidence="4">
    <location>
        <begin position="313"/>
        <end position="336"/>
    </location>
</feature>
<keyword evidence="8" id="KW-1185">Reference proteome</keyword>
<comment type="caution">
    <text evidence="7">The sequence shown here is derived from an EMBL/GenBank/DDBJ whole genome shotgun (WGS) entry which is preliminary data.</text>
</comment>
<evidence type="ECO:0000313" key="8">
    <source>
        <dbReference type="Proteomes" id="UP000246569"/>
    </source>
</evidence>
<dbReference type="SMART" id="SM00267">
    <property type="entry name" value="GGDEF"/>
    <property type="match status" value="1"/>
</dbReference>
<dbReference type="GO" id="GO:0007165">
    <property type="term" value="P:signal transduction"/>
    <property type="evidence" value="ECO:0007669"/>
    <property type="project" value="InterPro"/>
</dbReference>
<dbReference type="InterPro" id="IPR003660">
    <property type="entry name" value="HAMP_dom"/>
</dbReference>
<evidence type="ECO:0000256" key="3">
    <source>
        <dbReference type="ARBA" id="ARBA00034247"/>
    </source>
</evidence>
<dbReference type="SMART" id="SM00304">
    <property type="entry name" value="HAMP"/>
    <property type="match status" value="1"/>
</dbReference>
<dbReference type="InterPro" id="IPR000160">
    <property type="entry name" value="GGDEF_dom"/>
</dbReference>
<keyword evidence="4" id="KW-0472">Membrane</keyword>
<comment type="cofactor">
    <cofactor evidence="1">
        <name>Mg(2+)</name>
        <dbReference type="ChEBI" id="CHEBI:18420"/>
    </cofactor>
</comment>
<evidence type="ECO:0000259" key="6">
    <source>
        <dbReference type="PROSITE" id="PS50887"/>
    </source>
</evidence>
<keyword evidence="4" id="KW-1133">Transmembrane helix</keyword>
<dbReference type="PANTHER" id="PTHR45138:SF9">
    <property type="entry name" value="DIGUANYLATE CYCLASE DGCM-RELATED"/>
    <property type="match status" value="1"/>
</dbReference>
<dbReference type="SUPFAM" id="SSF55073">
    <property type="entry name" value="Nucleotide cyclase"/>
    <property type="match status" value="1"/>
</dbReference>
<dbReference type="EC" id="2.7.7.65" evidence="2"/>
<sequence>MNLKPRFLLLTALLFVLAAAAAWLAARELAEGIVEQWAVRYAEKQMLYDKERTLQPILREIALARQFASSPLLRKWAQHPEDASLAEAALEEMERYRELFSDRCYFVALKANGHYYYNDADNRFAGRQLRYTLDPAKPADRWFYDIVGQQRALHLNVNPDVELGVTKLWIDVLMRDGKRVLGVVGTGFELQRFVRELLMQTQPGMSSLFVDHEGAIQAYRDLSLVDFASITKQASEHSSVDRLFDRAEDSRSVRELMRELETANSASVGSRFVELKGRPYLAGVVWLSEIGWFEITLFDLDTLLPLDRFTGLLVVYGASLLMALLVFNAVLGRLVLRPLAALDRAMDEVQRERSAPHHLPDNAPGEIGRLITHFRNMVQALFDSRSELEHKVTERTEALERLTQTDALTGLLNRRGMAERLAAEVARSNRNGRRFGILWLDVDHFKEVNDCYGHAQGDAALTCIAGLIRSVVRPYDAAARWGGDEFLVLVQDCDRTLLDDLGERLRSAVEHCQGGDHCAQDMLLTVSVGGHLAAATEGLDPALQRADQALYAAKADGRNVYRCLDGEGNTHAQSG</sequence>
<dbReference type="InterPro" id="IPR029787">
    <property type="entry name" value="Nucleotide_cyclase"/>
</dbReference>
<dbReference type="OrthoDB" id="5496380at2"/>
<dbReference type="Gene3D" id="3.30.70.270">
    <property type="match status" value="1"/>
</dbReference>
<dbReference type="FunFam" id="3.30.70.270:FF:000001">
    <property type="entry name" value="Diguanylate cyclase domain protein"/>
    <property type="match status" value="1"/>
</dbReference>
<dbReference type="CDD" id="cd06225">
    <property type="entry name" value="HAMP"/>
    <property type="match status" value="1"/>
</dbReference>
<gene>
    <name evidence="7" type="ORF">C7443_110106</name>
</gene>
<comment type="catalytic activity">
    <reaction evidence="3">
        <text>2 GTP = 3',3'-c-di-GMP + 2 diphosphate</text>
        <dbReference type="Rhea" id="RHEA:24898"/>
        <dbReference type="ChEBI" id="CHEBI:33019"/>
        <dbReference type="ChEBI" id="CHEBI:37565"/>
        <dbReference type="ChEBI" id="CHEBI:58805"/>
        <dbReference type="EC" id="2.7.7.65"/>
    </reaction>
</comment>
<dbReference type="PROSITE" id="PS50885">
    <property type="entry name" value="HAMP"/>
    <property type="match status" value="1"/>
</dbReference>
<dbReference type="GO" id="GO:0052621">
    <property type="term" value="F:diguanylate cyclase activity"/>
    <property type="evidence" value="ECO:0007669"/>
    <property type="project" value="UniProtKB-EC"/>
</dbReference>
<dbReference type="Proteomes" id="UP000246569">
    <property type="component" value="Unassembled WGS sequence"/>
</dbReference>
<evidence type="ECO:0000256" key="1">
    <source>
        <dbReference type="ARBA" id="ARBA00001946"/>
    </source>
</evidence>